<accession>A0ABT3RBD8</accession>
<dbReference type="InterPro" id="IPR001466">
    <property type="entry name" value="Beta-lactam-related"/>
</dbReference>
<keyword evidence="2" id="KW-0378">Hydrolase</keyword>
<name>A0ABT3RBD8_9BACT</name>
<dbReference type="InterPro" id="IPR050491">
    <property type="entry name" value="AmpC-like"/>
</dbReference>
<dbReference type="Gene3D" id="3.40.710.10">
    <property type="entry name" value="DD-peptidase/beta-lactamase superfamily"/>
    <property type="match status" value="1"/>
</dbReference>
<gene>
    <name evidence="2" type="ORF">OO017_03850</name>
</gene>
<sequence length="372" mass="41738">MIASTVALLACSPGARQKAEQVLLNELERGGSPSVQYFVFNRREVLYTFRQGMASIEAQQPAASRTSYNLYSITKTVTALAVLRLAEQGRVRLDAPVKEYLPSTPLPAEVTVRHLLSHTSGISDPIPLSWIHLASAHKRFRADDFFQPILLSRSEPKFRSGEKFRYSNLGYLVLGQLIGSVSGMTYEEYVKRHVLERLAIAPEALSFWIQGSGRHATGYHRRWSFSSLLLSLFLDKEQYMGKAVGAWRPFRPLYVNGAAYGGLVGTPEGLIRYLQEYLRPESQIITTATKEQLFTETEDASGKPTGMCLSWFTGTLNGVRYYTHAGGGGGYYVEVRLYPEQGLGTLVMFNRTGMRDERFLDRVDTFFLSKAN</sequence>
<evidence type="ECO:0000313" key="2">
    <source>
        <dbReference type="EMBL" id="MCX2739070.1"/>
    </source>
</evidence>
<proteinExistence type="predicted"/>
<dbReference type="InterPro" id="IPR012338">
    <property type="entry name" value="Beta-lactam/transpept-like"/>
</dbReference>
<dbReference type="PANTHER" id="PTHR46825">
    <property type="entry name" value="D-ALANYL-D-ALANINE-CARBOXYPEPTIDASE/ENDOPEPTIDASE AMPH"/>
    <property type="match status" value="1"/>
</dbReference>
<dbReference type="RefSeq" id="WP_266051126.1">
    <property type="nucleotide sequence ID" value="NZ_JAPFQO010000002.1"/>
</dbReference>
<feature type="domain" description="Beta-lactamase-related" evidence="1">
    <location>
        <begin position="26"/>
        <end position="359"/>
    </location>
</feature>
<dbReference type="Proteomes" id="UP001207228">
    <property type="component" value="Unassembled WGS sequence"/>
</dbReference>
<dbReference type="GO" id="GO:0016787">
    <property type="term" value="F:hydrolase activity"/>
    <property type="evidence" value="ECO:0007669"/>
    <property type="project" value="UniProtKB-KW"/>
</dbReference>
<evidence type="ECO:0000259" key="1">
    <source>
        <dbReference type="Pfam" id="PF00144"/>
    </source>
</evidence>
<keyword evidence="3" id="KW-1185">Reference proteome</keyword>
<reference evidence="2 3" key="1">
    <citation type="submission" date="2022-11" db="EMBL/GenBank/DDBJ databases">
        <title>The characterization of three novel Bacteroidetes species and genomic analysis of their roles in tidal elemental geochemical cycles.</title>
        <authorList>
            <person name="Ma K.-J."/>
        </authorList>
    </citation>
    <scope>NUCLEOTIDE SEQUENCE [LARGE SCALE GENOMIC DNA]</scope>
    <source>
        <strain evidence="2 3">M82</strain>
    </source>
</reference>
<dbReference type="Pfam" id="PF00144">
    <property type="entry name" value="Beta-lactamase"/>
    <property type="match status" value="1"/>
</dbReference>
<dbReference type="SUPFAM" id="SSF56601">
    <property type="entry name" value="beta-lactamase/transpeptidase-like"/>
    <property type="match status" value="1"/>
</dbReference>
<comment type="caution">
    <text evidence="2">The sequence shown here is derived from an EMBL/GenBank/DDBJ whole genome shotgun (WGS) entry which is preliminary data.</text>
</comment>
<organism evidence="2 3">
    <name type="scientific">Pontibacter anaerobius</name>
    <dbReference type="NCBI Taxonomy" id="2993940"/>
    <lineage>
        <taxon>Bacteria</taxon>
        <taxon>Pseudomonadati</taxon>
        <taxon>Bacteroidota</taxon>
        <taxon>Cytophagia</taxon>
        <taxon>Cytophagales</taxon>
        <taxon>Hymenobacteraceae</taxon>
        <taxon>Pontibacter</taxon>
    </lineage>
</organism>
<dbReference type="PANTHER" id="PTHR46825:SF9">
    <property type="entry name" value="BETA-LACTAMASE-RELATED DOMAIN-CONTAINING PROTEIN"/>
    <property type="match status" value="1"/>
</dbReference>
<evidence type="ECO:0000313" key="3">
    <source>
        <dbReference type="Proteomes" id="UP001207228"/>
    </source>
</evidence>
<protein>
    <submittedName>
        <fullName evidence="2">Serine hydrolase</fullName>
    </submittedName>
</protein>
<dbReference type="EMBL" id="JAPFQO010000002">
    <property type="protein sequence ID" value="MCX2739070.1"/>
    <property type="molecule type" value="Genomic_DNA"/>
</dbReference>